<proteinExistence type="predicted"/>
<dbReference type="Proteomes" id="UP000234474">
    <property type="component" value="Unassembled WGS sequence"/>
</dbReference>
<accession>A0A2I1CFV8</accession>
<dbReference type="AlphaFoldDB" id="A0A2I1CFV8"/>
<dbReference type="InterPro" id="IPR029052">
    <property type="entry name" value="Metallo-depent_PP-like"/>
</dbReference>
<dbReference type="SUPFAM" id="SSF56300">
    <property type="entry name" value="Metallo-dependent phosphatases"/>
    <property type="match status" value="1"/>
</dbReference>
<sequence length="275" mass="30124">MANFKKMTLALASLAPSVIASAGPTKMTVGVIGARVDMYPGAVFDTATWYQCLGNHDAVKGQSGVDFETKGQPYYTYDLHAADWTATFVVVDSDCFIEKYQASTSVYQNSYTKQCHAERAHAGRLPGEQAFAASKAEWGIPPASPRVHVRSDEQHRRRASDRRRREARAASSSTNGHYHCLAHVYNNNTNFILAGGAGYPQAGDCNYGVPLGPYTKWLGANSQSAANGFVAMDISREEVNVEYYARDMKLEGGDLYPVKNDMAPSYSFKIKTHAP</sequence>
<feature type="region of interest" description="Disordered" evidence="1">
    <location>
        <begin position="141"/>
        <end position="172"/>
    </location>
</feature>
<dbReference type="OrthoDB" id="411211at2759"/>
<dbReference type="EMBL" id="MSZS01000002">
    <property type="protein sequence ID" value="PKX96516.1"/>
    <property type="molecule type" value="Genomic_DNA"/>
</dbReference>
<gene>
    <name evidence="3" type="ORF">P174DRAFT_428059</name>
</gene>
<evidence type="ECO:0000313" key="4">
    <source>
        <dbReference type="Proteomes" id="UP000234474"/>
    </source>
</evidence>
<keyword evidence="2" id="KW-0732">Signal</keyword>
<dbReference type="Gene3D" id="3.60.21.10">
    <property type="match status" value="1"/>
</dbReference>
<protein>
    <submittedName>
        <fullName evidence="3">Uncharacterized protein</fullName>
    </submittedName>
</protein>
<reference evidence="4" key="1">
    <citation type="journal article" date="2018" name="Proc. Natl. Acad. Sci. U.S.A.">
        <title>Linking secondary metabolites to gene clusters through genome sequencing of six diverse Aspergillus species.</title>
        <authorList>
            <person name="Kaerboelling I."/>
            <person name="Vesth T.C."/>
            <person name="Frisvad J.C."/>
            <person name="Nybo J.L."/>
            <person name="Theobald S."/>
            <person name="Kuo A."/>
            <person name="Bowyer P."/>
            <person name="Matsuda Y."/>
            <person name="Mondo S."/>
            <person name="Lyhne E.K."/>
            <person name="Kogle M.E."/>
            <person name="Clum A."/>
            <person name="Lipzen A."/>
            <person name="Salamov A."/>
            <person name="Ngan C.Y."/>
            <person name="Daum C."/>
            <person name="Chiniquy J."/>
            <person name="Barry K."/>
            <person name="LaButti K."/>
            <person name="Haridas S."/>
            <person name="Simmons B.A."/>
            <person name="Magnuson J.K."/>
            <person name="Mortensen U.H."/>
            <person name="Larsen T.O."/>
            <person name="Grigoriev I.V."/>
            <person name="Baker S.E."/>
            <person name="Andersen M.R."/>
        </authorList>
    </citation>
    <scope>NUCLEOTIDE SEQUENCE [LARGE SCALE GENOMIC DNA]</scope>
    <source>
        <strain evidence="4">IBT 16806</strain>
    </source>
</reference>
<dbReference type="VEuPathDB" id="FungiDB:P174DRAFT_428059"/>
<evidence type="ECO:0000313" key="3">
    <source>
        <dbReference type="EMBL" id="PKX96516.1"/>
    </source>
</evidence>
<keyword evidence="4" id="KW-1185">Reference proteome</keyword>
<feature type="signal peptide" evidence="2">
    <location>
        <begin position="1"/>
        <end position="22"/>
    </location>
</feature>
<feature type="chain" id="PRO_5014112633" evidence="2">
    <location>
        <begin position="23"/>
        <end position="275"/>
    </location>
</feature>
<dbReference type="STRING" id="1392255.A0A2I1CFV8"/>
<dbReference type="RefSeq" id="XP_024685111.1">
    <property type="nucleotide sequence ID" value="XM_024825488.1"/>
</dbReference>
<evidence type="ECO:0000256" key="1">
    <source>
        <dbReference type="SAM" id="MobiDB-lite"/>
    </source>
</evidence>
<comment type="caution">
    <text evidence="3">The sequence shown here is derived from an EMBL/GenBank/DDBJ whole genome shotgun (WGS) entry which is preliminary data.</text>
</comment>
<evidence type="ECO:0000256" key="2">
    <source>
        <dbReference type="SAM" id="SignalP"/>
    </source>
</evidence>
<name>A0A2I1CFV8_ASPN1</name>
<dbReference type="GeneID" id="36532813"/>
<organism evidence="3 4">
    <name type="scientific">Aspergillus novofumigatus (strain IBT 16806)</name>
    <dbReference type="NCBI Taxonomy" id="1392255"/>
    <lineage>
        <taxon>Eukaryota</taxon>
        <taxon>Fungi</taxon>
        <taxon>Dikarya</taxon>
        <taxon>Ascomycota</taxon>
        <taxon>Pezizomycotina</taxon>
        <taxon>Eurotiomycetes</taxon>
        <taxon>Eurotiomycetidae</taxon>
        <taxon>Eurotiales</taxon>
        <taxon>Aspergillaceae</taxon>
        <taxon>Aspergillus</taxon>
        <taxon>Aspergillus subgen. Fumigati</taxon>
    </lineage>
</organism>